<evidence type="ECO:0000256" key="2">
    <source>
        <dbReference type="ARBA" id="ARBA00022837"/>
    </source>
</evidence>
<dbReference type="PANTHER" id="PTHR10199:SF100">
    <property type="entry name" value="THROMBOSPONDIN, ISOFORM A"/>
    <property type="match status" value="1"/>
</dbReference>
<proteinExistence type="predicted"/>
<feature type="compositionally biased region" description="Polar residues" evidence="3">
    <location>
        <begin position="423"/>
        <end position="443"/>
    </location>
</feature>
<sequence>MAVGGSGVKGPLAGAVVNLYQVDLSRADLRGAKIDTGETGADAGIQNLQIPSNASGLVLLEFVVDADTVDLTTGAKPLFSELDTVVDVQRLLNGDPAYASPLTTMAVRLAARKADSGSPYAGDGNGSISPAEFSTALTVAQGQVKSTFGFGLTNATDIFTTPPLITNTTTGAASQTEVAAYRQAIEAVAAIAKAVSDSGGGNTAEAAFDALTEDLSDGVIDGRSDQGDIAALTPVSASLAATVTQDVTSLKIPGTDMTVGDIEMVLANETQDTGATADTTDLASGGVSVDPEPAAVMADADDDGVADAQDAFPNDPTETADSDLDGVGDNADAFPQDPTEVADSDGDGTGDNADAFPQGPTETADTDGDGVGDNADAFPQDPNSSADTDQDGIADSVDNCVSVANPDQTDSDGNGVGDACESGTPTLYWNDQTTTWDNANWGQ</sequence>
<gene>
    <name evidence="4" type="ORF">MSNKSG1_14262</name>
</gene>
<dbReference type="EMBL" id="APAT01000021">
    <property type="protein sequence ID" value="EMP54902.1"/>
    <property type="molecule type" value="Genomic_DNA"/>
</dbReference>
<evidence type="ECO:0000313" key="4">
    <source>
        <dbReference type="EMBL" id="EMP54902.1"/>
    </source>
</evidence>
<dbReference type="InterPro" id="IPR003367">
    <property type="entry name" value="Thrombospondin_3-like_rpt"/>
</dbReference>
<keyword evidence="5" id="KW-1185">Reference proteome</keyword>
<comment type="caution">
    <text evidence="4">The sequence shown here is derived from an EMBL/GenBank/DDBJ whole genome shotgun (WGS) entry which is preliminary data.</text>
</comment>
<dbReference type="STRING" id="1288826.MSNKSG1_14262"/>
<protein>
    <submittedName>
        <fullName evidence="4">Uncharacterized protein</fullName>
    </submittedName>
</protein>
<organism evidence="4 5">
    <name type="scientific">Marinobacter santoriniensis NKSG1</name>
    <dbReference type="NCBI Taxonomy" id="1288826"/>
    <lineage>
        <taxon>Bacteria</taxon>
        <taxon>Pseudomonadati</taxon>
        <taxon>Pseudomonadota</taxon>
        <taxon>Gammaproteobacteria</taxon>
        <taxon>Pseudomonadales</taxon>
        <taxon>Marinobacteraceae</taxon>
        <taxon>Marinobacter</taxon>
    </lineage>
</organism>
<feature type="region of interest" description="Disordered" evidence="3">
    <location>
        <begin position="305"/>
        <end position="443"/>
    </location>
</feature>
<dbReference type="Gene3D" id="4.10.1080.10">
    <property type="entry name" value="TSP type-3 repeat"/>
    <property type="match status" value="1"/>
</dbReference>
<dbReference type="SUPFAM" id="SSF103647">
    <property type="entry name" value="TSP type-3 repeat"/>
    <property type="match status" value="2"/>
</dbReference>
<dbReference type="PANTHER" id="PTHR10199">
    <property type="entry name" value="THROMBOSPONDIN"/>
    <property type="match status" value="1"/>
</dbReference>
<dbReference type="PATRIC" id="fig|1288826.3.peg.2831"/>
<dbReference type="GO" id="GO:0007155">
    <property type="term" value="P:cell adhesion"/>
    <property type="evidence" value="ECO:0007669"/>
    <property type="project" value="InterPro"/>
</dbReference>
<evidence type="ECO:0000256" key="3">
    <source>
        <dbReference type="SAM" id="MobiDB-lite"/>
    </source>
</evidence>
<dbReference type="Pfam" id="PF02412">
    <property type="entry name" value="TSP_3"/>
    <property type="match status" value="2"/>
</dbReference>
<dbReference type="Proteomes" id="UP000011960">
    <property type="component" value="Unassembled WGS sequence"/>
</dbReference>
<evidence type="ECO:0000256" key="1">
    <source>
        <dbReference type="ARBA" id="ARBA00022729"/>
    </source>
</evidence>
<dbReference type="eggNOG" id="COG5183">
    <property type="taxonomic scope" value="Bacteria"/>
</dbReference>
<accession>M7DB59</accession>
<dbReference type="AlphaFoldDB" id="M7DB59"/>
<keyword evidence="1" id="KW-0732">Signal</keyword>
<dbReference type="GO" id="GO:0005509">
    <property type="term" value="F:calcium ion binding"/>
    <property type="evidence" value="ECO:0007669"/>
    <property type="project" value="InterPro"/>
</dbReference>
<reference evidence="4 5" key="1">
    <citation type="journal article" date="2013" name="Genome Announc.">
        <title>Genome Sequence of Hydrothermal Arsenic-Respiring Bacterium Marinobacter santoriniensis NKSG1T.</title>
        <authorList>
            <person name="Handley K.M."/>
            <person name="Upton M."/>
            <person name="Beatson S.A."/>
            <person name="Hery M."/>
            <person name="Lloyd J.R."/>
        </authorList>
    </citation>
    <scope>NUCLEOTIDE SEQUENCE [LARGE SCALE GENOMIC DNA]</scope>
    <source>
        <strain evidence="4 5">NKSG1</strain>
    </source>
</reference>
<keyword evidence="2" id="KW-0106">Calcium</keyword>
<dbReference type="InterPro" id="IPR028974">
    <property type="entry name" value="TSP_type-3_rpt"/>
</dbReference>
<name>M7DB59_9GAMM</name>
<evidence type="ECO:0000313" key="5">
    <source>
        <dbReference type="Proteomes" id="UP000011960"/>
    </source>
</evidence>